<reference evidence="5" key="1">
    <citation type="journal article" date="2020" name="Int. J. Syst. Evol. Microbiol.">
        <title>Aquipluma nitroreducens gen. nov. sp. nov., a novel facultatively anaerobic bacterium isolated from a freshwater lake.</title>
        <authorList>
            <person name="Watanabe M."/>
            <person name="Kojima H."/>
            <person name="Fukui M."/>
        </authorList>
    </citation>
    <scope>NUCLEOTIDE SEQUENCE</scope>
    <source>
        <strain evidence="5">MeG22</strain>
    </source>
</reference>
<dbReference type="RefSeq" id="WP_318348028.1">
    <property type="nucleotide sequence ID" value="NZ_AP018694.1"/>
</dbReference>
<evidence type="ECO:0000313" key="6">
    <source>
        <dbReference type="Proteomes" id="UP001193389"/>
    </source>
</evidence>
<keyword evidence="2" id="KW-0680">Restriction system</keyword>
<dbReference type="Pfam" id="PF01420">
    <property type="entry name" value="Methylase_S"/>
    <property type="match status" value="2"/>
</dbReference>
<feature type="domain" description="Type I restriction modification DNA specificity" evidence="4">
    <location>
        <begin position="5"/>
        <end position="160"/>
    </location>
</feature>
<feature type="domain" description="Type I restriction modification DNA specificity" evidence="4">
    <location>
        <begin position="190"/>
        <end position="358"/>
    </location>
</feature>
<dbReference type="InterPro" id="IPR051212">
    <property type="entry name" value="Type-I_RE_S_subunit"/>
</dbReference>
<dbReference type="AlphaFoldDB" id="A0A5K7SEY9"/>
<comment type="similarity">
    <text evidence="1">Belongs to the type-I restriction system S methylase family.</text>
</comment>
<dbReference type="CDD" id="cd17282">
    <property type="entry name" value="RMtype1_S_Eco16444ORF1681_TRD1-CR1_like"/>
    <property type="match status" value="1"/>
</dbReference>
<dbReference type="Gene3D" id="3.90.220.20">
    <property type="entry name" value="DNA methylase specificity domains"/>
    <property type="match status" value="2"/>
</dbReference>
<dbReference type="InterPro" id="IPR044946">
    <property type="entry name" value="Restrct_endonuc_typeI_TRD_sf"/>
</dbReference>
<dbReference type="Proteomes" id="UP001193389">
    <property type="component" value="Chromosome"/>
</dbReference>
<dbReference type="REBASE" id="371605">
    <property type="entry name" value="S.PbaG22ORF4001P"/>
</dbReference>
<dbReference type="CDD" id="cd17254">
    <property type="entry name" value="RMtype1_S_FclI-TRD1-CR1_like"/>
    <property type="match status" value="1"/>
</dbReference>
<keyword evidence="3" id="KW-0238">DNA-binding</keyword>
<proteinExistence type="inferred from homology"/>
<dbReference type="InterPro" id="IPR000055">
    <property type="entry name" value="Restrct_endonuc_typeI_TRD"/>
</dbReference>
<evidence type="ECO:0000256" key="1">
    <source>
        <dbReference type="ARBA" id="ARBA00010923"/>
    </source>
</evidence>
<accession>A0A5K7SEY9</accession>
<dbReference type="GO" id="GO:0009307">
    <property type="term" value="P:DNA restriction-modification system"/>
    <property type="evidence" value="ECO:0007669"/>
    <property type="project" value="UniProtKB-KW"/>
</dbReference>
<dbReference type="PANTHER" id="PTHR43140">
    <property type="entry name" value="TYPE-1 RESTRICTION ENZYME ECOKI SPECIFICITY PROTEIN"/>
    <property type="match status" value="1"/>
</dbReference>
<dbReference type="SUPFAM" id="SSF116734">
    <property type="entry name" value="DNA methylase specificity domain"/>
    <property type="match status" value="2"/>
</dbReference>
<evidence type="ECO:0000259" key="4">
    <source>
        <dbReference type="Pfam" id="PF01420"/>
    </source>
</evidence>
<evidence type="ECO:0000256" key="2">
    <source>
        <dbReference type="ARBA" id="ARBA00022747"/>
    </source>
</evidence>
<keyword evidence="6" id="KW-1185">Reference proteome</keyword>
<dbReference type="EMBL" id="AP018694">
    <property type="protein sequence ID" value="BBE19814.1"/>
    <property type="molecule type" value="Genomic_DNA"/>
</dbReference>
<dbReference type="GO" id="GO:0003677">
    <property type="term" value="F:DNA binding"/>
    <property type="evidence" value="ECO:0007669"/>
    <property type="project" value="UniProtKB-KW"/>
</dbReference>
<evidence type="ECO:0000256" key="3">
    <source>
        <dbReference type="ARBA" id="ARBA00023125"/>
    </source>
</evidence>
<evidence type="ECO:0000313" key="5">
    <source>
        <dbReference type="EMBL" id="BBE19814.1"/>
    </source>
</evidence>
<organism evidence="5 6">
    <name type="scientific">Aquipluma nitroreducens</name>
    <dbReference type="NCBI Taxonomy" id="2010828"/>
    <lineage>
        <taxon>Bacteria</taxon>
        <taxon>Pseudomonadati</taxon>
        <taxon>Bacteroidota</taxon>
        <taxon>Bacteroidia</taxon>
        <taxon>Marinilabiliales</taxon>
        <taxon>Prolixibacteraceae</taxon>
        <taxon>Aquipluma</taxon>
    </lineage>
</organism>
<gene>
    <name evidence="5" type="ORF">AQPE_4002</name>
</gene>
<protein>
    <submittedName>
        <fullName evidence="5">Type I restriction-modification system, specificity subunit S</fullName>
    </submittedName>
</protein>
<dbReference type="KEGG" id="anf:AQPE_4002"/>
<sequence>MDKLPKGWENKKLIDCIELINGRAYKQEELLDAGTPVLRIQNLNGGSNWYYSNLELPKKNYCYAGELLFAWSASFGPYIWSGEKAIFHYHIWKVISKQNINEKFAYYFLEHFTKEVRNHTVGVAMFHITKSKMEQIPIYLPPLPEQIRIVSKLDTLFGRIDKSIALLEENIKHTNGLTASVLEEIFVDGKNWERQPLNQVAKVERGKSKHRPRNDQKLFGDSYPFIQTGDVRSANKYIDKYEVCYSEFGLKQSRLWNKGTICLTIAANIGDVAILGFDACFPDSVVGITPNSMNNEFLYYYLKTLQLQLDKKANSAAQKNINLKILSEIDVPVPSIEIQNSIADRFSRLEEKQFQILSVQQSKLNYLKALKSSLLDRAFKGEL</sequence>
<name>A0A5K7SEY9_9BACT</name>
<dbReference type="PANTHER" id="PTHR43140:SF1">
    <property type="entry name" value="TYPE I RESTRICTION ENZYME ECOKI SPECIFICITY SUBUNIT"/>
    <property type="match status" value="1"/>
</dbReference>